<dbReference type="EMBL" id="CP018155">
    <property type="protein sequence ID" value="APG64811.1"/>
    <property type="molecule type" value="Genomic_DNA"/>
</dbReference>
<dbReference type="PROSITE" id="PS50042">
    <property type="entry name" value="CNMP_BINDING_3"/>
    <property type="match status" value="1"/>
</dbReference>
<evidence type="ECO:0000313" key="3">
    <source>
        <dbReference type="Proteomes" id="UP000181898"/>
    </source>
</evidence>
<dbReference type="OrthoDB" id="663011at2"/>
<dbReference type="RefSeq" id="WP_072555136.1">
    <property type="nucleotide sequence ID" value="NZ_CP018155.1"/>
</dbReference>
<dbReference type="Proteomes" id="UP000181898">
    <property type="component" value="Chromosome"/>
</dbReference>
<protein>
    <submittedName>
        <fullName evidence="2">Crp/Fnr family transcriptional regulator</fullName>
    </submittedName>
</protein>
<keyword evidence="3" id="KW-1185">Reference proteome</keyword>
<reference evidence="2 3" key="1">
    <citation type="submission" date="2016-11" db="EMBL/GenBank/DDBJ databases">
        <title>Tenacibaculum sp. LPB0136, isolated from marine environment.</title>
        <authorList>
            <person name="Kim E."/>
            <person name="Yi H."/>
        </authorList>
    </citation>
    <scope>NUCLEOTIDE SEQUENCE [LARGE SCALE GENOMIC DNA]</scope>
    <source>
        <strain evidence="2 3">LPB0136</strain>
    </source>
</reference>
<evidence type="ECO:0000313" key="2">
    <source>
        <dbReference type="EMBL" id="APG64811.1"/>
    </source>
</evidence>
<dbReference type="AlphaFoldDB" id="A0A1L3JI45"/>
<accession>A0A1L3JI45</accession>
<dbReference type="KEGG" id="ten:LPB136_05295"/>
<dbReference type="Pfam" id="PF00027">
    <property type="entry name" value="cNMP_binding"/>
    <property type="match status" value="1"/>
</dbReference>
<dbReference type="CDD" id="cd00038">
    <property type="entry name" value="CAP_ED"/>
    <property type="match status" value="1"/>
</dbReference>
<feature type="domain" description="Cyclic nucleotide-binding" evidence="1">
    <location>
        <begin position="10"/>
        <end position="122"/>
    </location>
</feature>
<name>A0A1L3JI45_9FLAO</name>
<proteinExistence type="predicted"/>
<dbReference type="SUPFAM" id="SSF51206">
    <property type="entry name" value="cAMP-binding domain-like"/>
    <property type="match status" value="1"/>
</dbReference>
<sequence length="191" mass="22548">MDDFLNYINSINPINEDALKELQQCFKPKQLRKNDFFVKEGEYANQIGFLQKGIVRAYFLNQKGKEYNKQFFVGPSIIGAYTSLLTKQPNKIAQQALTDCKILVADFNEMEKLYDKFHDLERLGRKIAEFYFLEKEQKEIEMALLDADKRYLIMRERFPEIELILPQYHIASYLGISATQLSRIRRKLKDS</sequence>
<organism evidence="2 3">
    <name type="scientific">Tenacibaculum todarodis</name>
    <dbReference type="NCBI Taxonomy" id="1850252"/>
    <lineage>
        <taxon>Bacteria</taxon>
        <taxon>Pseudomonadati</taxon>
        <taxon>Bacteroidota</taxon>
        <taxon>Flavobacteriia</taxon>
        <taxon>Flavobacteriales</taxon>
        <taxon>Flavobacteriaceae</taxon>
        <taxon>Tenacibaculum</taxon>
    </lineage>
</organism>
<evidence type="ECO:0000259" key="1">
    <source>
        <dbReference type="PROSITE" id="PS50042"/>
    </source>
</evidence>
<dbReference type="STRING" id="1850252.LPB136_05295"/>
<dbReference type="InterPro" id="IPR000595">
    <property type="entry name" value="cNMP-bd_dom"/>
</dbReference>
<dbReference type="Gene3D" id="2.60.120.10">
    <property type="entry name" value="Jelly Rolls"/>
    <property type="match status" value="1"/>
</dbReference>
<dbReference type="InterPro" id="IPR018490">
    <property type="entry name" value="cNMP-bd_dom_sf"/>
</dbReference>
<dbReference type="InterPro" id="IPR014710">
    <property type="entry name" value="RmlC-like_jellyroll"/>
</dbReference>
<gene>
    <name evidence="2" type="ORF">LPB136_05295</name>
</gene>